<reference evidence="3" key="1">
    <citation type="submission" date="2018-05" db="EMBL/GenBank/DDBJ databases">
        <authorList>
            <person name="Lanie J.A."/>
            <person name="Ng W.-L."/>
            <person name="Kazmierczak K.M."/>
            <person name="Andrzejewski T.M."/>
            <person name="Davidsen T.M."/>
            <person name="Wayne K.J."/>
            <person name="Tettelin H."/>
            <person name="Glass J.I."/>
            <person name="Rusch D."/>
            <person name="Podicherti R."/>
            <person name="Tsui H.-C.T."/>
            <person name="Winkler M.E."/>
        </authorList>
    </citation>
    <scope>NUCLEOTIDE SEQUENCE</scope>
</reference>
<gene>
    <name evidence="3" type="ORF">METZ01_LOCUS187656</name>
</gene>
<dbReference type="AlphaFoldDB" id="A0A382D9U0"/>
<dbReference type="PROSITE" id="PS00198">
    <property type="entry name" value="4FE4S_FER_1"/>
    <property type="match status" value="1"/>
</dbReference>
<proteinExistence type="predicted"/>
<protein>
    <recommendedName>
        <fullName evidence="2">4Fe-4S ferredoxin-type domain-containing protein</fullName>
    </recommendedName>
</protein>
<evidence type="ECO:0000313" key="3">
    <source>
        <dbReference type="EMBL" id="SVB34802.1"/>
    </source>
</evidence>
<dbReference type="Gene3D" id="3.30.70.20">
    <property type="match status" value="1"/>
</dbReference>
<dbReference type="InterPro" id="IPR019752">
    <property type="entry name" value="Pyrv/ketoisovalerate_OxRed_cat"/>
</dbReference>
<dbReference type="PANTHER" id="PTHR43854:SF1">
    <property type="entry name" value="INDOLEPYRUVATE OXIDOREDUCTASE SUBUNIT IORB"/>
    <property type="match status" value="1"/>
</dbReference>
<feature type="domain" description="4Fe-4S ferredoxin-type" evidence="2">
    <location>
        <begin position="250"/>
        <end position="279"/>
    </location>
</feature>
<accession>A0A382D9U0</accession>
<keyword evidence="1" id="KW-0560">Oxidoreductase</keyword>
<sequence>MNQLKSKSKTSMLPTTVFNSSADQAERPTNVLVVGVGGQGVILVSKVLAQLCLSKGLQVKQSEIHGMAKRGGTVFSHIRFGPQVWSPTIPAGEVDVLVALEWAEGLRWLEYLNPESGTFVSDTQHIVPPFACRNRLRGAEDTYARETPSEIINKVPNGFALDAAGMAKELGNERTSNTILLGILSTTLDFEVKDWEETLDLFVPPKTIDLNREAFHIGRQWIENAIHTAEVAPVTEFPVQQYLPEESGLVDWEFTAEWCKGCDICVKMCPERCLRLTADQKVEMTDIHDCTGCRICEWLCPDFAIDIRKPEFH</sequence>
<feature type="domain" description="4Fe-4S ferredoxin-type" evidence="2">
    <location>
        <begin position="280"/>
        <end position="310"/>
    </location>
</feature>
<dbReference type="InterPro" id="IPR052198">
    <property type="entry name" value="IorB_Oxidoreductase"/>
</dbReference>
<dbReference type="Pfam" id="PF01558">
    <property type="entry name" value="POR"/>
    <property type="match status" value="1"/>
</dbReference>
<dbReference type="SUPFAM" id="SSF53323">
    <property type="entry name" value="Pyruvate-ferredoxin oxidoreductase, PFOR, domain III"/>
    <property type="match status" value="1"/>
</dbReference>
<dbReference type="InterPro" id="IPR017896">
    <property type="entry name" value="4Fe4S_Fe-S-bd"/>
</dbReference>
<dbReference type="SUPFAM" id="SSF54862">
    <property type="entry name" value="4Fe-4S ferredoxins"/>
    <property type="match status" value="1"/>
</dbReference>
<organism evidence="3">
    <name type="scientific">marine metagenome</name>
    <dbReference type="NCBI Taxonomy" id="408172"/>
    <lineage>
        <taxon>unclassified sequences</taxon>
        <taxon>metagenomes</taxon>
        <taxon>ecological metagenomes</taxon>
    </lineage>
</organism>
<name>A0A382D9U0_9ZZZZ</name>
<dbReference type="PROSITE" id="PS51379">
    <property type="entry name" value="4FE4S_FER_2"/>
    <property type="match status" value="2"/>
</dbReference>
<dbReference type="EMBL" id="UINC01038179">
    <property type="protein sequence ID" value="SVB34802.1"/>
    <property type="molecule type" value="Genomic_DNA"/>
</dbReference>
<dbReference type="Gene3D" id="3.40.920.10">
    <property type="entry name" value="Pyruvate-ferredoxin oxidoreductase, PFOR, domain III"/>
    <property type="match status" value="1"/>
</dbReference>
<dbReference type="PANTHER" id="PTHR43854">
    <property type="entry name" value="INDOLEPYRUVATE OXIDOREDUCTASE SUBUNIT IORB"/>
    <property type="match status" value="1"/>
</dbReference>
<dbReference type="InterPro" id="IPR017900">
    <property type="entry name" value="4Fe4S_Fe_S_CS"/>
</dbReference>
<evidence type="ECO:0000259" key="2">
    <source>
        <dbReference type="PROSITE" id="PS51379"/>
    </source>
</evidence>
<dbReference type="InterPro" id="IPR002869">
    <property type="entry name" value="Pyrv_flavodox_OxRed_cen"/>
</dbReference>
<dbReference type="GO" id="GO:0016903">
    <property type="term" value="F:oxidoreductase activity, acting on the aldehyde or oxo group of donors"/>
    <property type="evidence" value="ECO:0007669"/>
    <property type="project" value="InterPro"/>
</dbReference>
<evidence type="ECO:0000256" key="1">
    <source>
        <dbReference type="ARBA" id="ARBA00023002"/>
    </source>
</evidence>